<dbReference type="SMART" id="SM00369">
    <property type="entry name" value="LRR_TYP"/>
    <property type="match status" value="6"/>
</dbReference>
<evidence type="ECO:0000313" key="7">
    <source>
        <dbReference type="Proteomes" id="UP001372834"/>
    </source>
</evidence>
<sequence length="238" mass="26808">MGNSAVKEHCETAKKTGVFKLSQKRLNEFPVVLYNIKSFLRILDLSENRLLALPSDIGNFENLKHLKLNKNRLALLPDSISSLQKLESLSVCDNEIRGLPQTLSTLQHLKEVHLSGNLLTSFPVMFKGIKSLNVLDLSRNRITSIPDDVSDIHAVELILNQNQISSVSEQIAKCPRLKTLRLEENCLQLSAIPPQMLANSGIAVLTLEGNLFEMKALTQIEGYENYMDRYTAMKKKMF</sequence>
<dbReference type="PANTHER" id="PTHR48051:SF1">
    <property type="entry name" value="RAS SUPPRESSOR PROTEIN 1"/>
    <property type="match status" value="1"/>
</dbReference>
<organism evidence="4 7">
    <name type="scientific">Polyplax serrata</name>
    <name type="common">Common mouse louse</name>
    <dbReference type="NCBI Taxonomy" id="468196"/>
    <lineage>
        <taxon>Eukaryota</taxon>
        <taxon>Metazoa</taxon>
        <taxon>Ecdysozoa</taxon>
        <taxon>Arthropoda</taxon>
        <taxon>Hexapoda</taxon>
        <taxon>Insecta</taxon>
        <taxon>Pterygota</taxon>
        <taxon>Neoptera</taxon>
        <taxon>Paraneoptera</taxon>
        <taxon>Psocodea</taxon>
        <taxon>Troctomorpha</taxon>
        <taxon>Phthiraptera</taxon>
        <taxon>Anoplura</taxon>
        <taxon>Polyplacidae</taxon>
        <taxon>Polyplax</taxon>
    </lineage>
</organism>
<evidence type="ECO:0000256" key="1">
    <source>
        <dbReference type="ARBA" id="ARBA00022614"/>
    </source>
</evidence>
<dbReference type="GO" id="GO:0005737">
    <property type="term" value="C:cytoplasm"/>
    <property type="evidence" value="ECO:0007669"/>
    <property type="project" value="TreeGrafter"/>
</dbReference>
<gene>
    <name evidence="4" type="primary">LRRC57</name>
    <name evidence="4" type="ORF">RUM43_011064</name>
    <name evidence="5" type="ORF">RUM44_013413</name>
</gene>
<keyword evidence="1" id="KW-0433">Leucine-rich repeat</keyword>
<feature type="domain" description="Disease resistance R13L4/SHOC-2-like LRR" evidence="3">
    <location>
        <begin position="39"/>
        <end position="140"/>
    </location>
</feature>
<dbReference type="PRINTS" id="PR00019">
    <property type="entry name" value="LEURICHRPT"/>
</dbReference>
<dbReference type="FunFam" id="3.80.10.10:FF:000230">
    <property type="entry name" value="Leucine-rich repeat-containing protein 57"/>
    <property type="match status" value="1"/>
</dbReference>
<dbReference type="Gene3D" id="3.80.10.10">
    <property type="entry name" value="Ribonuclease Inhibitor"/>
    <property type="match status" value="1"/>
</dbReference>
<dbReference type="SMART" id="SM00364">
    <property type="entry name" value="LRR_BAC"/>
    <property type="match status" value="5"/>
</dbReference>
<keyword evidence="6" id="KW-1185">Reference proteome</keyword>
<dbReference type="PANTHER" id="PTHR48051">
    <property type="match status" value="1"/>
</dbReference>
<accession>A0AAN8NLE2</accession>
<dbReference type="InterPro" id="IPR055414">
    <property type="entry name" value="LRR_R13L4/SHOC2-like"/>
</dbReference>
<proteinExistence type="predicted"/>
<evidence type="ECO:0000256" key="2">
    <source>
        <dbReference type="ARBA" id="ARBA00022737"/>
    </source>
</evidence>
<evidence type="ECO:0000313" key="5">
    <source>
        <dbReference type="EMBL" id="KAK6641698.1"/>
    </source>
</evidence>
<dbReference type="EMBL" id="JAWJWF010000001">
    <property type="protein sequence ID" value="KAK6641698.1"/>
    <property type="molecule type" value="Genomic_DNA"/>
</dbReference>
<evidence type="ECO:0000259" key="3">
    <source>
        <dbReference type="Pfam" id="PF23598"/>
    </source>
</evidence>
<comment type="caution">
    <text evidence="4">The sequence shown here is derived from an EMBL/GenBank/DDBJ whole genome shotgun (WGS) entry which is preliminary data.</text>
</comment>
<dbReference type="InterPro" id="IPR032675">
    <property type="entry name" value="LRR_dom_sf"/>
</dbReference>
<dbReference type="Proteomes" id="UP001359485">
    <property type="component" value="Unassembled WGS sequence"/>
</dbReference>
<name>A0AAN8NLE2_POLSC</name>
<keyword evidence="2" id="KW-0677">Repeat</keyword>
<dbReference type="InterPro" id="IPR003591">
    <property type="entry name" value="Leu-rich_rpt_typical-subtyp"/>
</dbReference>
<dbReference type="InterPro" id="IPR001611">
    <property type="entry name" value="Leu-rich_rpt"/>
</dbReference>
<dbReference type="SUPFAM" id="SSF52047">
    <property type="entry name" value="RNI-like"/>
    <property type="match status" value="1"/>
</dbReference>
<dbReference type="AlphaFoldDB" id="A0AAN8NLE2"/>
<dbReference type="PROSITE" id="PS51450">
    <property type="entry name" value="LRR"/>
    <property type="match status" value="1"/>
</dbReference>
<dbReference type="InterPro" id="IPR050216">
    <property type="entry name" value="LRR_domain-containing"/>
</dbReference>
<evidence type="ECO:0000313" key="4">
    <source>
        <dbReference type="EMBL" id="KAK6620769.1"/>
    </source>
</evidence>
<dbReference type="Proteomes" id="UP001372834">
    <property type="component" value="Unassembled WGS sequence"/>
</dbReference>
<reference evidence="4 7" key="1">
    <citation type="submission" date="2023-10" db="EMBL/GenBank/DDBJ databases">
        <title>Genomes of two closely related lineages of the louse Polyplax serrata with different host specificities.</title>
        <authorList>
            <person name="Martinu J."/>
            <person name="Tarabai H."/>
            <person name="Stefka J."/>
            <person name="Hypsa V."/>
        </authorList>
    </citation>
    <scope>NUCLEOTIDE SEQUENCE [LARGE SCALE GENOMIC DNA]</scope>
    <source>
        <strain evidence="5">98ZLc_SE</strain>
        <strain evidence="4">HR10_N</strain>
    </source>
</reference>
<evidence type="ECO:0000313" key="6">
    <source>
        <dbReference type="Proteomes" id="UP001359485"/>
    </source>
</evidence>
<dbReference type="EMBL" id="JAWJWE010000039">
    <property type="protein sequence ID" value="KAK6620769.1"/>
    <property type="molecule type" value="Genomic_DNA"/>
</dbReference>
<protein>
    <submittedName>
        <fullName evidence="4">Leucine-rich repeat-containing protein 57</fullName>
    </submittedName>
</protein>
<dbReference type="Pfam" id="PF23598">
    <property type="entry name" value="LRR_14"/>
    <property type="match status" value="1"/>
</dbReference>